<protein>
    <submittedName>
        <fullName evidence="3">Thiol-disulfide isomerase or thioredoxin</fullName>
    </submittedName>
</protein>
<dbReference type="InterPro" id="IPR013766">
    <property type="entry name" value="Thioredoxin_domain"/>
</dbReference>
<evidence type="ECO:0000259" key="2">
    <source>
        <dbReference type="PROSITE" id="PS51352"/>
    </source>
</evidence>
<dbReference type="Pfam" id="PF14595">
    <property type="entry name" value="Thioredoxin_9"/>
    <property type="match status" value="1"/>
</dbReference>
<dbReference type="OrthoDB" id="6398367at2"/>
<sequence>MKKILFSLVLILSLNCFAQDEKGIAILDDDENLVGIATKANFTEAPFNIWFHFNYEDYEMDEDTVEKLAPLLEDITIKAFMGTWCSDSQEQTPVFYKVLDAAEFNYDNLEMVAVDVDKKTPDNLQQGLNIERVPTFILYKNGVEIGRFVEYPRESVEADIFKIVSGQSYKHSYEDE</sequence>
<dbReference type="InterPro" id="IPR036249">
    <property type="entry name" value="Thioredoxin-like_sf"/>
</dbReference>
<reference evidence="3 4" key="1">
    <citation type="submission" date="2017-06" db="EMBL/GenBank/DDBJ databases">
        <authorList>
            <person name="Kim H.J."/>
            <person name="Triplett B.A."/>
        </authorList>
    </citation>
    <scope>NUCLEOTIDE SEQUENCE [LARGE SCALE GENOMIC DNA]</scope>
    <source>
        <strain evidence="3 4">DSM 29150</strain>
    </source>
</reference>
<gene>
    <name evidence="3" type="ORF">SAMN06265371_108182</name>
</gene>
<dbReference type="Proteomes" id="UP000198384">
    <property type="component" value="Unassembled WGS sequence"/>
</dbReference>
<organism evidence="3 4">
    <name type="scientific">Lutibacter agarilyticus</name>
    <dbReference type="NCBI Taxonomy" id="1109740"/>
    <lineage>
        <taxon>Bacteria</taxon>
        <taxon>Pseudomonadati</taxon>
        <taxon>Bacteroidota</taxon>
        <taxon>Flavobacteriia</taxon>
        <taxon>Flavobacteriales</taxon>
        <taxon>Flavobacteriaceae</taxon>
        <taxon>Lutibacter</taxon>
    </lineage>
</organism>
<dbReference type="CDD" id="cd02947">
    <property type="entry name" value="TRX_family"/>
    <property type="match status" value="1"/>
</dbReference>
<dbReference type="Gene3D" id="3.40.30.10">
    <property type="entry name" value="Glutaredoxin"/>
    <property type="match status" value="1"/>
</dbReference>
<name>A0A238YCS9_9FLAO</name>
<keyword evidence="1" id="KW-0732">Signal</keyword>
<evidence type="ECO:0000313" key="3">
    <source>
        <dbReference type="EMBL" id="SNR68149.1"/>
    </source>
</evidence>
<feature type="signal peptide" evidence="1">
    <location>
        <begin position="1"/>
        <end position="18"/>
    </location>
</feature>
<proteinExistence type="predicted"/>
<feature type="chain" id="PRO_5013371466" evidence="1">
    <location>
        <begin position="19"/>
        <end position="176"/>
    </location>
</feature>
<dbReference type="SUPFAM" id="SSF52833">
    <property type="entry name" value="Thioredoxin-like"/>
    <property type="match status" value="1"/>
</dbReference>
<accession>A0A238YCS9</accession>
<keyword evidence="3" id="KW-0413">Isomerase</keyword>
<evidence type="ECO:0000313" key="4">
    <source>
        <dbReference type="Proteomes" id="UP000198384"/>
    </source>
</evidence>
<feature type="domain" description="Thioredoxin" evidence="2">
    <location>
        <begin position="38"/>
        <end position="169"/>
    </location>
</feature>
<dbReference type="PROSITE" id="PS51352">
    <property type="entry name" value="THIOREDOXIN_2"/>
    <property type="match status" value="1"/>
</dbReference>
<dbReference type="RefSeq" id="WP_089382381.1">
    <property type="nucleotide sequence ID" value="NZ_FZNT01000008.1"/>
</dbReference>
<evidence type="ECO:0000256" key="1">
    <source>
        <dbReference type="SAM" id="SignalP"/>
    </source>
</evidence>
<dbReference type="AlphaFoldDB" id="A0A238YCS9"/>
<dbReference type="GO" id="GO:0016853">
    <property type="term" value="F:isomerase activity"/>
    <property type="evidence" value="ECO:0007669"/>
    <property type="project" value="UniProtKB-KW"/>
</dbReference>
<dbReference type="EMBL" id="FZNT01000008">
    <property type="protein sequence ID" value="SNR68149.1"/>
    <property type="molecule type" value="Genomic_DNA"/>
</dbReference>
<keyword evidence="4" id="KW-1185">Reference proteome</keyword>